<keyword evidence="3" id="KW-1185">Reference proteome</keyword>
<name>A0A841CF15_9PSEU</name>
<dbReference type="AlphaFoldDB" id="A0A841CF15"/>
<evidence type="ECO:0000256" key="1">
    <source>
        <dbReference type="SAM" id="MobiDB-lite"/>
    </source>
</evidence>
<dbReference type="RefSeq" id="WP_184691946.1">
    <property type="nucleotide sequence ID" value="NZ_JACHJN010000005.1"/>
</dbReference>
<organism evidence="2 3">
    <name type="scientific">Saccharothrix tamanrassetensis</name>
    <dbReference type="NCBI Taxonomy" id="1051531"/>
    <lineage>
        <taxon>Bacteria</taxon>
        <taxon>Bacillati</taxon>
        <taxon>Actinomycetota</taxon>
        <taxon>Actinomycetes</taxon>
        <taxon>Pseudonocardiales</taxon>
        <taxon>Pseudonocardiaceae</taxon>
        <taxon>Saccharothrix</taxon>
    </lineage>
</organism>
<accession>A0A841CF15</accession>
<comment type="caution">
    <text evidence="2">The sequence shown here is derived from an EMBL/GenBank/DDBJ whole genome shotgun (WGS) entry which is preliminary data.</text>
</comment>
<feature type="region of interest" description="Disordered" evidence="1">
    <location>
        <begin position="234"/>
        <end position="257"/>
    </location>
</feature>
<evidence type="ECO:0000313" key="2">
    <source>
        <dbReference type="EMBL" id="MBB5957142.1"/>
    </source>
</evidence>
<gene>
    <name evidence="2" type="ORF">FHS29_003735</name>
</gene>
<protein>
    <submittedName>
        <fullName evidence="2">Uncharacterized protein</fullName>
    </submittedName>
</protein>
<reference evidence="2 3" key="1">
    <citation type="submission" date="2020-08" db="EMBL/GenBank/DDBJ databases">
        <title>Genomic Encyclopedia of Type Strains, Phase III (KMG-III): the genomes of soil and plant-associated and newly described type strains.</title>
        <authorList>
            <person name="Whitman W."/>
        </authorList>
    </citation>
    <scope>NUCLEOTIDE SEQUENCE [LARGE SCALE GENOMIC DNA]</scope>
    <source>
        <strain evidence="2 3">CECT 8640</strain>
    </source>
</reference>
<evidence type="ECO:0000313" key="3">
    <source>
        <dbReference type="Proteomes" id="UP000547510"/>
    </source>
</evidence>
<dbReference type="EMBL" id="JACHJN010000005">
    <property type="protein sequence ID" value="MBB5957142.1"/>
    <property type="molecule type" value="Genomic_DNA"/>
</dbReference>
<proteinExistence type="predicted"/>
<sequence>MPDLDLPPPRSLPDGARDTALLRLRAGFDTPRPRHLPLKAGAAIVALATATTLVVQAVDRHDSAVSPGQERSEVPELPLPIAAEHYELREGTAPEGAAQRCHAGSTGLPPFEQWTPIATTSLYRVDLTAFKTATGTVFCETTPSSVTVSSPQTDPGVLTLSFSTATGSMAGFAGTDSRPFVLRDRPDATGREAVTARSGRVFLAPAGFVADAVAAQPEVAGSGELVQRTELSPPVRSTPVIDRPVPPQDRTGPEGRRLGECLAGTSKAVPDPSAWRAGQIARLTATESVQLAHYEDLLLLCHQNGAVSISDLKRADAREPAGSVWFGNTLRGVQMFYDFVESTPGSASTSSTVALIAEVTDPRVATVTATITGGPDVTVRPVAGSVVVPGLALNHTGQTEVTITARDAGGTVLDEVRRNL</sequence>
<dbReference type="Proteomes" id="UP000547510">
    <property type="component" value="Unassembled WGS sequence"/>
</dbReference>